<dbReference type="eggNOG" id="COG1319">
    <property type="taxonomic scope" value="Bacteria"/>
</dbReference>
<dbReference type="Gene3D" id="3.30.43.10">
    <property type="entry name" value="Uridine Diphospho-n-acetylenolpyruvylglucosamine Reductase, domain 2"/>
    <property type="match status" value="1"/>
</dbReference>
<dbReference type="GO" id="GO:0071949">
    <property type="term" value="F:FAD binding"/>
    <property type="evidence" value="ECO:0007669"/>
    <property type="project" value="InterPro"/>
</dbReference>
<evidence type="ECO:0000313" key="4">
    <source>
        <dbReference type="EMBL" id="ALP95730.1"/>
    </source>
</evidence>
<reference evidence="4 5" key="1">
    <citation type="journal article" date="2015" name="Nat. Commun.">
        <title>Production of butyrate from lysine and the Amadori product fructoselysine by a human gut commensal.</title>
        <authorList>
            <person name="Bui T.P."/>
            <person name="Ritari J."/>
            <person name="Boeren S."/>
            <person name="de Waard P."/>
            <person name="Plugge C.M."/>
            <person name="de Vos W.M."/>
        </authorList>
    </citation>
    <scope>NUCLEOTIDE SEQUENCE [LARGE SCALE GENOMIC DNA]</scope>
    <source>
        <strain evidence="4 5">AF211</strain>
    </source>
</reference>
<dbReference type="InterPro" id="IPR005107">
    <property type="entry name" value="CO_DH_flav_C"/>
</dbReference>
<dbReference type="InterPro" id="IPR050031">
    <property type="entry name" value="XdhB_XDHase"/>
</dbReference>
<dbReference type="InterPro" id="IPR016167">
    <property type="entry name" value="FAD-bd_PCMH_sub1"/>
</dbReference>
<keyword evidence="5" id="KW-1185">Reference proteome</keyword>
<dbReference type="InterPro" id="IPR036683">
    <property type="entry name" value="CO_DH_flav_C_dom_sf"/>
</dbReference>
<dbReference type="SUPFAM" id="SSF56176">
    <property type="entry name" value="FAD-binding/transporter-associated domain-like"/>
    <property type="match status" value="1"/>
</dbReference>
<dbReference type="Proteomes" id="UP000064844">
    <property type="component" value="Chromosome"/>
</dbReference>
<dbReference type="InterPro" id="IPR016166">
    <property type="entry name" value="FAD-bd_PCMH"/>
</dbReference>
<dbReference type="SMART" id="SM01092">
    <property type="entry name" value="CO_deh_flav_C"/>
    <property type="match status" value="1"/>
</dbReference>
<sequence>MYDIQSIYRAVSVEDAISALQKDPSAVVIAGGSDVLIKIREGKLADSRLVSIHGLREELEGVTLLENGDIAVGPLTTFRGVTGSEIIQERVSVLGEATDLAGGPQLRAVGTIGGNVCNGVTSADSASTLMALDVRMHLRGPAGWRIVPISQWYQGVGKVDLGPAELLCRIVIPKENYDGWSGHYIKYAQRNAMDIATLGVSCLVRLSADKRICEDVRLAFGVAAPTPIRARTAEEGVRGLPVSEAAARLGSLALEDVSPRTSWRASREFRLQLIRELSGRALLEAARKGGAQL</sequence>
<dbReference type="PANTHER" id="PTHR42659">
    <property type="entry name" value="XANTHINE DEHYDROGENASE SUBUNIT C-RELATED"/>
    <property type="match status" value="1"/>
</dbReference>
<dbReference type="InterPro" id="IPR002346">
    <property type="entry name" value="Mopterin_DH_FAD-bd"/>
</dbReference>
<dbReference type="InterPro" id="IPR051312">
    <property type="entry name" value="Diverse_Substr_Oxidored"/>
</dbReference>
<dbReference type="GO" id="GO:0004854">
    <property type="term" value="F:xanthine dehydrogenase activity"/>
    <property type="evidence" value="ECO:0007669"/>
    <property type="project" value="UniProtKB-EC"/>
</dbReference>
<dbReference type="RefSeq" id="WP_058118660.1">
    <property type="nucleotide sequence ID" value="NZ_CP011307.1"/>
</dbReference>
<dbReference type="KEGG" id="ibu:IB211_03342c"/>
<dbReference type="Pfam" id="PF03450">
    <property type="entry name" value="CO_deh_flav_C"/>
    <property type="match status" value="1"/>
</dbReference>
<keyword evidence="2 4" id="KW-0560">Oxidoreductase</keyword>
<dbReference type="SUPFAM" id="SSF55447">
    <property type="entry name" value="CO dehydrogenase flavoprotein C-terminal domain-like"/>
    <property type="match status" value="1"/>
</dbReference>
<evidence type="ECO:0000256" key="2">
    <source>
        <dbReference type="ARBA" id="ARBA00023002"/>
    </source>
</evidence>
<proteinExistence type="predicted"/>
<dbReference type="InterPro" id="IPR036318">
    <property type="entry name" value="FAD-bd_PCMH-like_sf"/>
</dbReference>
<dbReference type="AlphaFoldDB" id="A0A0S2W925"/>
<dbReference type="PATRIC" id="fig|1297617.4.peg.3432"/>
<dbReference type="Pfam" id="PF00941">
    <property type="entry name" value="FAD_binding_5"/>
    <property type="match status" value="1"/>
</dbReference>
<organism evidence="4 5">
    <name type="scientific">Intestinimonas butyriciproducens</name>
    <dbReference type="NCBI Taxonomy" id="1297617"/>
    <lineage>
        <taxon>Bacteria</taxon>
        <taxon>Bacillati</taxon>
        <taxon>Bacillota</taxon>
        <taxon>Clostridia</taxon>
        <taxon>Eubacteriales</taxon>
        <taxon>Intestinimonas</taxon>
    </lineage>
</organism>
<gene>
    <name evidence="4" type="ORF">IB211_03342c</name>
</gene>
<dbReference type="EC" id="1.17.1.4" evidence="4"/>
<keyword evidence="1" id="KW-0285">Flavoprotein</keyword>
<dbReference type="PROSITE" id="PS51387">
    <property type="entry name" value="FAD_PCMH"/>
    <property type="match status" value="1"/>
</dbReference>
<dbReference type="NCBIfam" id="NF007427">
    <property type="entry name" value="PRK09971.1"/>
    <property type="match status" value="1"/>
</dbReference>
<dbReference type="STRING" id="1297617.IB211_03342c"/>
<dbReference type="Gene3D" id="3.30.390.50">
    <property type="entry name" value="CO dehydrogenase flavoprotein, C-terminal domain"/>
    <property type="match status" value="1"/>
</dbReference>
<dbReference type="EMBL" id="CP011307">
    <property type="protein sequence ID" value="ALP95730.1"/>
    <property type="molecule type" value="Genomic_DNA"/>
</dbReference>
<dbReference type="Gene3D" id="3.30.465.10">
    <property type="match status" value="1"/>
</dbReference>
<dbReference type="InterPro" id="IPR016169">
    <property type="entry name" value="FAD-bd_PCMH_sub2"/>
</dbReference>
<accession>A0A0S2W925</accession>
<evidence type="ECO:0000313" key="5">
    <source>
        <dbReference type="Proteomes" id="UP000064844"/>
    </source>
</evidence>
<dbReference type="PANTHER" id="PTHR42659:SF9">
    <property type="entry name" value="XANTHINE DEHYDROGENASE FAD-BINDING SUBUNIT XDHB-RELATED"/>
    <property type="match status" value="1"/>
</dbReference>
<name>A0A0S2W925_9FIRM</name>
<dbReference type="GO" id="GO:0002197">
    <property type="term" value="C:xanthine dehydrogenase complex"/>
    <property type="evidence" value="ECO:0007669"/>
    <property type="project" value="InterPro"/>
</dbReference>
<protein>
    <submittedName>
        <fullName evidence="4">Xanthine dehydrogenase, FAD binding subunit</fullName>
        <ecNumber evidence="4">1.17.1.4</ecNumber>
    </submittedName>
</protein>
<feature type="domain" description="FAD-binding PCMH-type" evidence="3">
    <location>
        <begin position="1"/>
        <end position="177"/>
    </location>
</feature>
<reference evidence="5" key="2">
    <citation type="submission" date="2015-04" db="EMBL/GenBank/DDBJ databases">
        <title>A butyrogenic pathway from the amino acid lysine in a human gut commensal.</title>
        <authorList>
            <person name="de Vos W.M."/>
            <person name="Bui N.T.P."/>
            <person name="Plugge C.M."/>
            <person name="Ritari J."/>
        </authorList>
    </citation>
    <scope>NUCLEOTIDE SEQUENCE [LARGE SCALE GENOMIC DNA]</scope>
    <source>
        <strain evidence="5">AF211</strain>
    </source>
</reference>
<dbReference type="NCBIfam" id="NF043083">
    <property type="entry name" value="XdhB_XDHase"/>
    <property type="match status" value="1"/>
</dbReference>
<evidence type="ECO:0000259" key="3">
    <source>
        <dbReference type="PROSITE" id="PS51387"/>
    </source>
</evidence>
<evidence type="ECO:0000256" key="1">
    <source>
        <dbReference type="ARBA" id="ARBA00022630"/>
    </source>
</evidence>